<dbReference type="GO" id="GO:0005667">
    <property type="term" value="C:transcription regulator complex"/>
    <property type="evidence" value="ECO:0007669"/>
    <property type="project" value="InterPro"/>
</dbReference>
<evidence type="ECO:0000313" key="7">
    <source>
        <dbReference type="Proteomes" id="UP000095280"/>
    </source>
</evidence>
<name>A0A1I8FMP4_9PLAT</name>
<evidence type="ECO:0000259" key="6">
    <source>
        <dbReference type="PROSITE" id="PS50112"/>
    </source>
</evidence>
<keyword evidence="3" id="KW-0804">Transcription</keyword>
<feature type="domain" description="PAS" evidence="6">
    <location>
        <begin position="276"/>
        <end position="329"/>
    </location>
</feature>
<dbReference type="PANTHER" id="PTHR23042">
    <property type="entry name" value="CIRCADIAN PROTEIN CLOCK/ARNT/BMAL/PAS"/>
    <property type="match status" value="1"/>
</dbReference>
<keyword evidence="1" id="KW-0805">Transcription regulation</keyword>
<evidence type="ECO:0000256" key="2">
    <source>
        <dbReference type="ARBA" id="ARBA00023125"/>
    </source>
</evidence>
<dbReference type="PROSITE" id="PS50112">
    <property type="entry name" value="PAS"/>
    <property type="match status" value="1"/>
</dbReference>
<evidence type="ECO:0000313" key="8">
    <source>
        <dbReference type="WBParaSite" id="maker-unitig_41165-snap-gene-0.2-mRNA-1"/>
    </source>
</evidence>
<feature type="region of interest" description="Disordered" evidence="5">
    <location>
        <begin position="92"/>
        <end position="111"/>
    </location>
</feature>
<dbReference type="InterPro" id="IPR035965">
    <property type="entry name" value="PAS-like_dom_sf"/>
</dbReference>
<evidence type="ECO:0000256" key="5">
    <source>
        <dbReference type="SAM" id="MobiDB-lite"/>
    </source>
</evidence>
<dbReference type="InterPro" id="IPR000014">
    <property type="entry name" value="PAS"/>
</dbReference>
<evidence type="ECO:0000256" key="4">
    <source>
        <dbReference type="ARBA" id="ARBA00023242"/>
    </source>
</evidence>
<dbReference type="Pfam" id="PF14598">
    <property type="entry name" value="PAS_11"/>
    <property type="match status" value="1"/>
</dbReference>
<dbReference type="GO" id="GO:0005737">
    <property type="term" value="C:cytoplasm"/>
    <property type="evidence" value="ECO:0007669"/>
    <property type="project" value="InterPro"/>
</dbReference>
<dbReference type="InterPro" id="IPR050933">
    <property type="entry name" value="Circadian_TF"/>
</dbReference>
<reference evidence="8" key="1">
    <citation type="submission" date="2016-11" db="UniProtKB">
        <authorList>
            <consortium name="WormBaseParasite"/>
        </authorList>
    </citation>
    <scope>IDENTIFICATION</scope>
</reference>
<keyword evidence="4" id="KW-0539">Nucleus</keyword>
<dbReference type="WBParaSite" id="maker-unitig_41165-snap-gene-0.2-mRNA-1">
    <property type="protein sequence ID" value="maker-unitig_41165-snap-gene-0.2-mRNA-1"/>
    <property type="gene ID" value="maker-unitig_41165-snap-gene-0.2"/>
</dbReference>
<dbReference type="GO" id="GO:0003677">
    <property type="term" value="F:DNA binding"/>
    <property type="evidence" value="ECO:0007669"/>
    <property type="project" value="UniProtKB-KW"/>
</dbReference>
<proteinExistence type="predicted"/>
<dbReference type="Proteomes" id="UP000095280">
    <property type="component" value="Unplaced"/>
</dbReference>
<feature type="region of interest" description="Disordered" evidence="5">
    <location>
        <begin position="192"/>
        <end position="231"/>
    </location>
</feature>
<dbReference type="PRINTS" id="PR00785">
    <property type="entry name" value="NCTRNSLOCATR"/>
</dbReference>
<keyword evidence="2" id="KW-0238">DNA-binding</keyword>
<dbReference type="SUPFAM" id="SSF55785">
    <property type="entry name" value="PYP-like sensor domain (PAS domain)"/>
    <property type="match status" value="1"/>
</dbReference>
<keyword evidence="7" id="KW-1185">Reference proteome</keyword>
<dbReference type="GO" id="GO:0003700">
    <property type="term" value="F:DNA-binding transcription factor activity"/>
    <property type="evidence" value="ECO:0007669"/>
    <property type="project" value="InterPro"/>
</dbReference>
<feature type="compositionally biased region" description="Low complexity" evidence="5">
    <location>
        <begin position="200"/>
        <end position="221"/>
    </location>
</feature>
<organism evidence="7 8">
    <name type="scientific">Macrostomum lignano</name>
    <dbReference type="NCBI Taxonomy" id="282301"/>
    <lineage>
        <taxon>Eukaryota</taxon>
        <taxon>Metazoa</taxon>
        <taxon>Spiralia</taxon>
        <taxon>Lophotrochozoa</taxon>
        <taxon>Platyhelminthes</taxon>
        <taxon>Rhabditophora</taxon>
        <taxon>Macrostomorpha</taxon>
        <taxon>Macrostomida</taxon>
        <taxon>Macrostomidae</taxon>
        <taxon>Macrostomum</taxon>
    </lineage>
</organism>
<dbReference type="SMART" id="SM00091">
    <property type="entry name" value="PAS"/>
    <property type="match status" value="2"/>
</dbReference>
<accession>A0A1I8FMP4</accession>
<protein>
    <submittedName>
        <fullName evidence="8">PAS domain-containing protein</fullName>
    </submittedName>
</protein>
<sequence>TRRDCLEKERYARGSHCEIERRRRKNDGLINELCDMRIKSWKHLILEAADGFLFVCQCDTGQIVYADWLQARSLYDLVHPDDCERIQDQLSPPMQLGKDTRSQTGTVKKDGHHAQWAPGALFICRMRVGAGGPAAAASAGAVNSLSDPMSAAACPQQSLPTVRMRQRNMLGPCPDGHHYAVTHVTGYLKNWPSHQHQQRHYQQLHQHPHSAGSSASTSGESTVGGGVGSGSGSGGAGGHQCLVGIARLQTNGPFISLPLCQVTSLPGVSTSFVARLSADSRISFCDQRTANVLGYQPHELLGKLFFDLVATPEEQAALRSAFDSAASAKGAPQTALVRLTTGANQTEPVLLRCCLAAFHNPYSGEFEFFSLHDAQQAAANQFYSYESSASAAPTNATNETTPVAQQAAGSSQQIVSDNNSMWFSSSATEDYCWTSASYQPYQQQLQHQPGEFHHPDDQQLMLMQQQQQHHEYYTAAYGHSMPMMMSYQQHQQHSAGTDPSLP</sequence>
<evidence type="ECO:0000256" key="1">
    <source>
        <dbReference type="ARBA" id="ARBA00023015"/>
    </source>
</evidence>
<dbReference type="CDD" id="cd00130">
    <property type="entry name" value="PAS"/>
    <property type="match status" value="1"/>
</dbReference>
<dbReference type="Gene3D" id="3.30.450.20">
    <property type="entry name" value="PAS domain"/>
    <property type="match status" value="2"/>
</dbReference>
<dbReference type="AlphaFoldDB" id="A0A1I8FMP4"/>
<dbReference type="InterPro" id="IPR001067">
    <property type="entry name" value="Nuc_translocat"/>
</dbReference>
<evidence type="ECO:0000256" key="3">
    <source>
        <dbReference type="ARBA" id="ARBA00023163"/>
    </source>
</evidence>
<dbReference type="GO" id="GO:0005634">
    <property type="term" value="C:nucleus"/>
    <property type="evidence" value="ECO:0007669"/>
    <property type="project" value="InterPro"/>
</dbReference>
<feature type="compositionally biased region" description="Gly residues" evidence="5">
    <location>
        <begin position="222"/>
        <end position="231"/>
    </location>
</feature>